<dbReference type="Proteomes" id="UP001239111">
    <property type="component" value="Chromosome 1"/>
</dbReference>
<dbReference type="EMBL" id="CM056741">
    <property type="protein sequence ID" value="KAJ8683446.1"/>
    <property type="molecule type" value="Genomic_DNA"/>
</dbReference>
<comment type="caution">
    <text evidence="1">The sequence shown here is derived from an EMBL/GenBank/DDBJ whole genome shotgun (WGS) entry which is preliminary data.</text>
</comment>
<sequence>MATSISLVIGAVLTPEDEQYFGGEADRYDWNAHPCRRDCWHDRRKMRCEYVFVIEQYSSMSKACYDCPYNVTDCDRPHCIAVDGKQKMVYTANRQIPGPSIEVCQGDTIIVDVRNNMLAESTTIHWHGVKQEKTPYMDGVPFVSQCPIHPGDHFQYMFNATETGTYFWHSHIGGQRTDGLYGSLIVHPTLQGDKHADVYAYDHYHMMISDWIHLDANSGIEKEYHDSGGVNPNTLIVNGKGRFHEFKRNNKSYYTPTEIFAVDENKRYRFRLINTGADDCPIRVSFDKHVMTVISLDGKDIEPTLVTAIDSWPGERVDFVIHANQKPDTYWIRLRGFGLCNPGNDEKHGAWQVARLWYQSTKLRDPPSPIGYEYPKLTDKDLVLNPYDKNQFYNPKIFVNIPDLNSTQPDDETSLEDPDYKIYIAFDFYHLDNYDFHRKDLYGYNQVSTNRSIGTMQMNHISLKMPSSPLMSQWADVDESTFCNSSTIKHNQCALKQCACTHVIQVKLNTVVELVLVDEGEFSKANHPLHLHGHFFRVVAVKHLNERTSIKKVMEMDKNKQIHRQLHRAPMKDTMKAPGGGFTIVRFYANNPGYWFFHCHFEQHSNIGMALIFKVGEHEDFPAVPRNFPKCGHYKPSEMIP</sequence>
<organism evidence="1 2">
    <name type="scientific">Eretmocerus hayati</name>
    <dbReference type="NCBI Taxonomy" id="131215"/>
    <lineage>
        <taxon>Eukaryota</taxon>
        <taxon>Metazoa</taxon>
        <taxon>Ecdysozoa</taxon>
        <taxon>Arthropoda</taxon>
        <taxon>Hexapoda</taxon>
        <taxon>Insecta</taxon>
        <taxon>Pterygota</taxon>
        <taxon>Neoptera</taxon>
        <taxon>Endopterygota</taxon>
        <taxon>Hymenoptera</taxon>
        <taxon>Apocrita</taxon>
        <taxon>Proctotrupomorpha</taxon>
        <taxon>Chalcidoidea</taxon>
        <taxon>Aphelinidae</taxon>
        <taxon>Aphelininae</taxon>
        <taxon>Eretmocerus</taxon>
    </lineage>
</organism>
<accession>A0ACC2PK85</accession>
<evidence type="ECO:0000313" key="1">
    <source>
        <dbReference type="EMBL" id="KAJ8683446.1"/>
    </source>
</evidence>
<keyword evidence="2" id="KW-1185">Reference proteome</keyword>
<proteinExistence type="predicted"/>
<reference evidence="1" key="1">
    <citation type="submission" date="2023-04" db="EMBL/GenBank/DDBJ databases">
        <title>A chromosome-level genome assembly of the parasitoid wasp Eretmocerus hayati.</title>
        <authorList>
            <person name="Zhong Y."/>
            <person name="Liu S."/>
            <person name="Liu Y."/>
        </authorList>
    </citation>
    <scope>NUCLEOTIDE SEQUENCE</scope>
    <source>
        <strain evidence="1">ZJU_SS_LIU_2023</strain>
    </source>
</reference>
<gene>
    <name evidence="1" type="ORF">QAD02_019238</name>
</gene>
<evidence type="ECO:0000313" key="2">
    <source>
        <dbReference type="Proteomes" id="UP001239111"/>
    </source>
</evidence>
<name>A0ACC2PK85_9HYME</name>
<protein>
    <submittedName>
        <fullName evidence="1">Uncharacterized protein</fullName>
    </submittedName>
</protein>